<dbReference type="SUPFAM" id="SSF57625">
    <property type="entry name" value="Invertebrate chitin-binding proteins"/>
    <property type="match status" value="3"/>
</dbReference>
<keyword evidence="2" id="KW-0812">Transmembrane</keyword>
<feature type="transmembrane region" description="Helical" evidence="2">
    <location>
        <begin position="20"/>
        <end position="39"/>
    </location>
</feature>
<comment type="caution">
    <text evidence="4">The sequence shown here is derived from an EMBL/GenBank/DDBJ whole genome shotgun (WGS) entry which is preliminary data.</text>
</comment>
<dbReference type="AlphaFoldDB" id="A0AAU9UQ57"/>
<organism evidence="4 5">
    <name type="scientific">Euphydryas editha</name>
    <name type="common">Edith's checkerspot</name>
    <dbReference type="NCBI Taxonomy" id="104508"/>
    <lineage>
        <taxon>Eukaryota</taxon>
        <taxon>Metazoa</taxon>
        <taxon>Ecdysozoa</taxon>
        <taxon>Arthropoda</taxon>
        <taxon>Hexapoda</taxon>
        <taxon>Insecta</taxon>
        <taxon>Pterygota</taxon>
        <taxon>Neoptera</taxon>
        <taxon>Endopterygota</taxon>
        <taxon>Lepidoptera</taxon>
        <taxon>Glossata</taxon>
        <taxon>Ditrysia</taxon>
        <taxon>Papilionoidea</taxon>
        <taxon>Nymphalidae</taxon>
        <taxon>Nymphalinae</taxon>
        <taxon>Euphydryas</taxon>
    </lineage>
</organism>
<feature type="region of interest" description="Disordered" evidence="1">
    <location>
        <begin position="433"/>
        <end position="544"/>
    </location>
</feature>
<keyword evidence="2" id="KW-0472">Membrane</keyword>
<reference evidence="4" key="1">
    <citation type="submission" date="2022-03" db="EMBL/GenBank/DDBJ databases">
        <authorList>
            <person name="Tunstrom K."/>
        </authorList>
    </citation>
    <scope>NUCLEOTIDE SEQUENCE</scope>
</reference>
<feature type="compositionally biased region" description="Polar residues" evidence="1">
    <location>
        <begin position="525"/>
        <end position="544"/>
    </location>
</feature>
<evidence type="ECO:0000313" key="5">
    <source>
        <dbReference type="Proteomes" id="UP001153954"/>
    </source>
</evidence>
<evidence type="ECO:0000313" key="4">
    <source>
        <dbReference type="EMBL" id="CAH2100113.1"/>
    </source>
</evidence>
<feature type="domain" description="Chitin-binding type-2" evidence="3">
    <location>
        <begin position="555"/>
        <end position="614"/>
    </location>
</feature>
<gene>
    <name evidence="4" type="ORF">EEDITHA_LOCUS15018</name>
</gene>
<dbReference type="PROSITE" id="PS50940">
    <property type="entry name" value="CHIT_BIND_II"/>
    <property type="match status" value="3"/>
</dbReference>
<name>A0AAU9UQ57_EUPED</name>
<dbReference type="EMBL" id="CAKOGL010000022">
    <property type="protein sequence ID" value="CAH2100113.1"/>
    <property type="molecule type" value="Genomic_DNA"/>
</dbReference>
<dbReference type="GO" id="GO:0008061">
    <property type="term" value="F:chitin binding"/>
    <property type="evidence" value="ECO:0007669"/>
    <property type="project" value="InterPro"/>
</dbReference>
<dbReference type="Pfam" id="PF01607">
    <property type="entry name" value="CBM_14"/>
    <property type="match status" value="3"/>
</dbReference>
<evidence type="ECO:0000256" key="2">
    <source>
        <dbReference type="SAM" id="Phobius"/>
    </source>
</evidence>
<keyword evidence="5" id="KW-1185">Reference proteome</keyword>
<evidence type="ECO:0000259" key="3">
    <source>
        <dbReference type="PROSITE" id="PS50940"/>
    </source>
</evidence>
<feature type="compositionally biased region" description="Low complexity" evidence="1">
    <location>
        <begin position="433"/>
        <end position="456"/>
    </location>
</feature>
<protein>
    <recommendedName>
        <fullName evidence="3">Chitin-binding type-2 domain-containing protein</fullName>
    </recommendedName>
</protein>
<feature type="compositionally biased region" description="Low complexity" evidence="1">
    <location>
        <begin position="487"/>
        <end position="524"/>
    </location>
</feature>
<feature type="domain" description="Chitin-binding type-2" evidence="3">
    <location>
        <begin position="686"/>
        <end position="751"/>
    </location>
</feature>
<accession>A0AAU9UQ57</accession>
<dbReference type="GO" id="GO:0005576">
    <property type="term" value="C:extracellular region"/>
    <property type="evidence" value="ECO:0007669"/>
    <property type="project" value="InterPro"/>
</dbReference>
<dbReference type="SMART" id="SM00494">
    <property type="entry name" value="ChtBD2"/>
    <property type="match status" value="3"/>
</dbReference>
<proteinExistence type="predicted"/>
<dbReference type="InterPro" id="IPR002557">
    <property type="entry name" value="Chitin-bd_dom"/>
</dbReference>
<feature type="domain" description="Chitin-binding type-2" evidence="3">
    <location>
        <begin position="624"/>
        <end position="681"/>
    </location>
</feature>
<dbReference type="InterPro" id="IPR036508">
    <property type="entry name" value="Chitin-bd_dom_sf"/>
</dbReference>
<feature type="compositionally biased region" description="Low complexity" evidence="1">
    <location>
        <begin position="270"/>
        <end position="284"/>
    </location>
</feature>
<sequence>MNLVLMSYQCIKGFSSEDIYIVIIMIIPKLLLLLPLILLGEAQNDSQRSWSNRLPLRRPVITPGFRPESTILPTTNTPITTKQIPELVTQQYVTTLSEKYEDFTSKGSESAYVPVLASDAKAPNKGKVGFTIIFSNTFTENPISSSSVSPPPSNQIRPILRPSWPRPISKPENSIPLTSTVSPSTLIVTPPTSPVAPSTSTAAPSISIAALTTSTDAPSISTDAPSTLSVVDGEVAPKIPPANQEPEDRKPGFTIIFTDNYTKKPTTGNSSPVSVVAPSPSTTTSTVTEVGVAAKIPPTNQEPEDRKPGFTIIFSDNYTKKPTTINSSPSSVTGQPVQNPIQMKPTTFAPTSTVNQNTVSFTPTQATNLTPEKPTESYSILIIKNKDSDSNDILQQIANPPKKPADSTAAPSTTNIPVITLTSPVTNEFVTTTRPTIYTSTTSRLTTSEPTTSRPTPVRPIPSRPIPSRPIPSRPTTTSQLIVSKAPTPVSSRPVTTPAWRTTTTPITTSTTTLKPPTTWKTSTALNPQTTWKPTTQSVSQQRPPQTNVINQLYDYICKDVNGYYSVENKCDEFVLCKNNTAYKSTCPDGLHFDPVARWPAYPCAYPTEVKCQSPSVKQPAQPSGECPHRFGHFLIPNGDCGHFMMCQEGLATIMACPPGLAFNEKISACDWSVNVPGCNPSVFEGFTCPAMKSDTYGNSVISNYGYKNSCKNYIACHEGHPRLLSCDVGMSFDAATAKCVDSSLVKNCKS</sequence>
<dbReference type="Proteomes" id="UP001153954">
    <property type="component" value="Unassembled WGS sequence"/>
</dbReference>
<keyword evidence="2" id="KW-1133">Transmembrane helix</keyword>
<feature type="region of interest" description="Disordered" evidence="1">
    <location>
        <begin position="261"/>
        <end position="284"/>
    </location>
</feature>
<feature type="region of interest" description="Disordered" evidence="1">
    <location>
        <begin position="393"/>
        <end position="413"/>
    </location>
</feature>
<evidence type="ECO:0000256" key="1">
    <source>
        <dbReference type="SAM" id="MobiDB-lite"/>
    </source>
</evidence>
<dbReference type="Gene3D" id="2.170.140.10">
    <property type="entry name" value="Chitin binding domain"/>
    <property type="match status" value="3"/>
</dbReference>
<feature type="compositionally biased region" description="Pro residues" evidence="1">
    <location>
        <begin position="457"/>
        <end position="473"/>
    </location>
</feature>